<evidence type="ECO:0000313" key="3">
    <source>
        <dbReference type="Proteomes" id="UP000735302"/>
    </source>
</evidence>
<feature type="compositionally biased region" description="Acidic residues" evidence="1">
    <location>
        <begin position="233"/>
        <end position="244"/>
    </location>
</feature>
<dbReference type="AlphaFoldDB" id="A0AAV4ACY4"/>
<dbReference type="Pfam" id="PF05186">
    <property type="entry name" value="Dpy-30"/>
    <property type="match status" value="1"/>
</dbReference>
<dbReference type="CDD" id="cd22966">
    <property type="entry name" value="DD_DYDC-like"/>
    <property type="match status" value="1"/>
</dbReference>
<proteinExistence type="predicted"/>
<feature type="region of interest" description="Disordered" evidence="1">
    <location>
        <begin position="137"/>
        <end position="244"/>
    </location>
</feature>
<gene>
    <name evidence="2" type="ORF">PoB_003077400</name>
</gene>
<accession>A0AAV4ACY4</accession>
<feature type="compositionally biased region" description="Acidic residues" evidence="1">
    <location>
        <begin position="196"/>
        <end position="205"/>
    </location>
</feature>
<dbReference type="Proteomes" id="UP000735302">
    <property type="component" value="Unassembled WGS sequence"/>
</dbReference>
<evidence type="ECO:0000256" key="1">
    <source>
        <dbReference type="SAM" id="MobiDB-lite"/>
    </source>
</evidence>
<evidence type="ECO:0000313" key="2">
    <source>
        <dbReference type="EMBL" id="GFO04269.1"/>
    </source>
</evidence>
<keyword evidence="3" id="KW-1185">Reference proteome</keyword>
<dbReference type="EMBL" id="BLXT01003738">
    <property type="protein sequence ID" value="GFO04269.1"/>
    <property type="molecule type" value="Genomic_DNA"/>
</dbReference>
<name>A0AAV4ACY4_9GAST</name>
<dbReference type="InterPro" id="IPR049630">
    <property type="entry name" value="DYDC-like_DD"/>
</dbReference>
<organism evidence="2 3">
    <name type="scientific">Plakobranchus ocellatus</name>
    <dbReference type="NCBI Taxonomy" id="259542"/>
    <lineage>
        <taxon>Eukaryota</taxon>
        <taxon>Metazoa</taxon>
        <taxon>Spiralia</taxon>
        <taxon>Lophotrochozoa</taxon>
        <taxon>Mollusca</taxon>
        <taxon>Gastropoda</taxon>
        <taxon>Heterobranchia</taxon>
        <taxon>Euthyneura</taxon>
        <taxon>Panpulmonata</taxon>
        <taxon>Sacoglossa</taxon>
        <taxon>Placobranchoidea</taxon>
        <taxon>Plakobranchidae</taxon>
        <taxon>Plakobranchus</taxon>
    </lineage>
</organism>
<protein>
    <submittedName>
        <fullName evidence="2">Dpy30 domain-containing protein 1</fullName>
    </submittedName>
</protein>
<reference evidence="2 3" key="1">
    <citation type="journal article" date="2021" name="Elife">
        <title>Chloroplast acquisition without the gene transfer in kleptoplastic sea slugs, Plakobranchus ocellatus.</title>
        <authorList>
            <person name="Maeda T."/>
            <person name="Takahashi S."/>
            <person name="Yoshida T."/>
            <person name="Shimamura S."/>
            <person name="Takaki Y."/>
            <person name="Nagai Y."/>
            <person name="Toyoda A."/>
            <person name="Suzuki Y."/>
            <person name="Arimoto A."/>
            <person name="Ishii H."/>
            <person name="Satoh N."/>
            <person name="Nishiyama T."/>
            <person name="Hasebe M."/>
            <person name="Maruyama T."/>
            <person name="Minagawa J."/>
            <person name="Obokata J."/>
            <person name="Shigenobu S."/>
        </authorList>
    </citation>
    <scope>NUCLEOTIDE SEQUENCE [LARGE SCALE GENOMIC DNA]</scope>
</reference>
<sequence length="244" mass="27338">MKSDLHSLEEIIVSTLILRKHAASVIRGEKGRERFTEEDREIVCVCSSFRMEAKYLKDNLGCLTTCLKEVAEKRPHDPIEYIAFWLRKFVENERIKAQKEEEAKRLLKEQEEEAIDKERRARRLEEARRLAEEEAARRKAEEEKRAREAASASKLPVVEEKEEPDIEAPAAESGEAADPTAAGEESGEITGGDSEVKDEEPEGDSEQTPAAEGDTTQGDAEKTEDGEGAAPEEPAEEQQPTEES</sequence>
<feature type="compositionally biased region" description="Basic and acidic residues" evidence="1">
    <location>
        <begin position="137"/>
        <end position="148"/>
    </location>
</feature>
<comment type="caution">
    <text evidence="2">The sequence shown here is derived from an EMBL/GenBank/DDBJ whole genome shotgun (WGS) entry which is preliminary data.</text>
</comment>
<dbReference type="Gene3D" id="1.20.890.10">
    <property type="entry name" value="cAMP-dependent protein kinase regulatory subunit, dimerization-anchoring domain"/>
    <property type="match status" value="1"/>
</dbReference>
<dbReference type="InterPro" id="IPR007858">
    <property type="entry name" value="Dpy-30_motif"/>
</dbReference>